<accession>W8S9G5</accession>
<dbReference type="KEGG" id="red:roselon_03388"/>
<gene>
    <name evidence="1" type="ORF">roselon_03388</name>
</gene>
<evidence type="ECO:0008006" key="3">
    <source>
        <dbReference type="Google" id="ProtNLM"/>
    </source>
</evidence>
<keyword evidence="2" id="KW-1185">Reference proteome</keyword>
<dbReference type="PROSITE" id="PS51257">
    <property type="entry name" value="PROKAR_LIPOPROTEIN"/>
    <property type="match status" value="1"/>
</dbReference>
<dbReference type="EMBL" id="CP004372">
    <property type="protein sequence ID" value="AHM05646.1"/>
    <property type="molecule type" value="Genomic_DNA"/>
</dbReference>
<organism evidence="1 2">
    <name type="scientific">Roseicyclus elongatus DSM 19469</name>
    <dbReference type="NCBI Taxonomy" id="1294273"/>
    <lineage>
        <taxon>Bacteria</taxon>
        <taxon>Pseudomonadati</taxon>
        <taxon>Pseudomonadota</taxon>
        <taxon>Alphaproteobacteria</taxon>
        <taxon>Rhodobacterales</taxon>
        <taxon>Roseobacteraceae</taxon>
        <taxon>Roseicyclus</taxon>
    </lineage>
</organism>
<dbReference type="STRING" id="1294273.roselon_03388"/>
<reference evidence="1 2" key="1">
    <citation type="submission" date="2013-03" db="EMBL/GenBank/DDBJ databases">
        <authorList>
            <person name="Fiebig A."/>
            <person name="Goeker M."/>
            <person name="Klenk H.-P.P."/>
        </authorList>
    </citation>
    <scope>NUCLEOTIDE SEQUENCE [LARGE SCALE GENOMIC DNA]</scope>
    <source>
        <strain evidence="2">DSM 19469</strain>
    </source>
</reference>
<protein>
    <recommendedName>
        <fullName evidence="3">Lipoprotein</fullName>
    </recommendedName>
</protein>
<evidence type="ECO:0000313" key="1">
    <source>
        <dbReference type="EMBL" id="AHM05646.1"/>
    </source>
</evidence>
<dbReference type="Proteomes" id="UP000019593">
    <property type="component" value="Chromosome"/>
</dbReference>
<name>W8S9G5_9RHOB</name>
<dbReference type="HOGENOM" id="CLU_160007_0_0_5"/>
<sequence length="81" mass="8805">MKIAAPAVMLGLLAGCVTPTPEGETEALSPEVLDLAAPGQDTTNVRLESDGCYWYRYQGPVETTYLPLMTRDDRMICVVAQ</sequence>
<proteinExistence type="predicted"/>
<dbReference type="AlphaFoldDB" id="W8S9G5"/>
<dbReference type="eggNOG" id="ENOG50330YG">
    <property type="taxonomic scope" value="Bacteria"/>
</dbReference>
<evidence type="ECO:0000313" key="2">
    <source>
        <dbReference type="Proteomes" id="UP000019593"/>
    </source>
</evidence>